<evidence type="ECO:0000313" key="1">
    <source>
        <dbReference type="EMBL" id="KAK0702007.1"/>
    </source>
</evidence>
<proteinExistence type="predicted"/>
<dbReference type="RefSeq" id="XP_060289671.1">
    <property type="nucleotide sequence ID" value="XM_060438941.1"/>
</dbReference>
<name>A0AA40DIJ0_9PEZI</name>
<dbReference type="Proteomes" id="UP001172101">
    <property type="component" value="Unassembled WGS sequence"/>
</dbReference>
<comment type="caution">
    <text evidence="1">The sequence shown here is derived from an EMBL/GenBank/DDBJ whole genome shotgun (WGS) entry which is preliminary data.</text>
</comment>
<evidence type="ECO:0000313" key="2">
    <source>
        <dbReference type="Proteomes" id="UP001172101"/>
    </source>
</evidence>
<gene>
    <name evidence="1" type="ORF">B0T26DRAFT_659351</name>
</gene>
<feature type="non-terminal residue" evidence="1">
    <location>
        <position position="1"/>
    </location>
</feature>
<dbReference type="EMBL" id="JAUIRO010000009">
    <property type="protein sequence ID" value="KAK0702007.1"/>
    <property type="molecule type" value="Genomic_DNA"/>
</dbReference>
<reference evidence="1" key="1">
    <citation type="submission" date="2023-06" db="EMBL/GenBank/DDBJ databases">
        <title>Genome-scale phylogeny and comparative genomics of the fungal order Sordariales.</title>
        <authorList>
            <consortium name="Lawrence Berkeley National Laboratory"/>
            <person name="Hensen N."/>
            <person name="Bonometti L."/>
            <person name="Westerberg I."/>
            <person name="Brannstrom I.O."/>
            <person name="Guillou S."/>
            <person name="Cros-Aarteil S."/>
            <person name="Calhoun S."/>
            <person name="Haridas S."/>
            <person name="Kuo A."/>
            <person name="Mondo S."/>
            <person name="Pangilinan J."/>
            <person name="Riley R."/>
            <person name="LaButti K."/>
            <person name="Andreopoulos B."/>
            <person name="Lipzen A."/>
            <person name="Chen C."/>
            <person name="Yanf M."/>
            <person name="Daum C."/>
            <person name="Ng V."/>
            <person name="Clum A."/>
            <person name="Steindorff A."/>
            <person name="Ohm R."/>
            <person name="Martin F."/>
            <person name="Silar P."/>
            <person name="Natvig D."/>
            <person name="Lalanne C."/>
            <person name="Gautier V."/>
            <person name="Ament-velasquez S.L."/>
            <person name="Kruys A."/>
            <person name="Hutchinson M.I."/>
            <person name="Powell A.J."/>
            <person name="Barry K."/>
            <person name="Miller A.N."/>
            <person name="Grigoriev I.V."/>
            <person name="Debuchy R."/>
            <person name="Gladieux P."/>
            <person name="Thoren M.H."/>
            <person name="Johannesson H."/>
        </authorList>
    </citation>
    <scope>NUCLEOTIDE SEQUENCE</scope>
    <source>
        <strain evidence="1">SMH2392-1A</strain>
    </source>
</reference>
<dbReference type="AlphaFoldDB" id="A0AA40DIJ0"/>
<sequence>EPMLRQTITITRNATTNPISYNITRGALVLSFRLLFLRDPGPREGDIVFSVQDLEKYAERVWATVCISSQSNLA</sequence>
<dbReference type="GeneID" id="85322211"/>
<accession>A0AA40DIJ0</accession>
<keyword evidence="2" id="KW-1185">Reference proteome</keyword>
<organism evidence="1 2">
    <name type="scientific">Lasiosphaeria miniovina</name>
    <dbReference type="NCBI Taxonomy" id="1954250"/>
    <lineage>
        <taxon>Eukaryota</taxon>
        <taxon>Fungi</taxon>
        <taxon>Dikarya</taxon>
        <taxon>Ascomycota</taxon>
        <taxon>Pezizomycotina</taxon>
        <taxon>Sordariomycetes</taxon>
        <taxon>Sordariomycetidae</taxon>
        <taxon>Sordariales</taxon>
        <taxon>Lasiosphaeriaceae</taxon>
        <taxon>Lasiosphaeria</taxon>
    </lineage>
</organism>
<protein>
    <submittedName>
        <fullName evidence="1">Uncharacterized protein</fullName>
    </submittedName>
</protein>